<gene>
    <name evidence="1" type="ORF">RS030_81292</name>
</gene>
<keyword evidence="2" id="KW-1185">Reference proteome</keyword>
<evidence type="ECO:0000313" key="2">
    <source>
        <dbReference type="Proteomes" id="UP001311799"/>
    </source>
</evidence>
<reference evidence="1 2" key="1">
    <citation type="submission" date="2023-10" db="EMBL/GenBank/DDBJ databases">
        <title>Comparative genomics analysis reveals potential genetic determinants of host preference in Cryptosporidium xiaoi.</title>
        <authorList>
            <person name="Xiao L."/>
            <person name="Li J."/>
        </authorList>
    </citation>
    <scope>NUCLEOTIDE SEQUENCE [LARGE SCALE GENOMIC DNA]</scope>
    <source>
        <strain evidence="1 2">52996</strain>
    </source>
</reference>
<proteinExistence type="predicted"/>
<name>A0AAV9XTV2_9CRYT</name>
<accession>A0AAV9XTV2</accession>
<protein>
    <submittedName>
        <fullName evidence="1">Phosphoglycerate mutase family</fullName>
    </submittedName>
</protein>
<comment type="caution">
    <text evidence="1">The sequence shown here is derived from an EMBL/GenBank/DDBJ whole genome shotgun (WGS) entry which is preliminary data.</text>
</comment>
<dbReference type="AlphaFoldDB" id="A0AAV9XTV2"/>
<dbReference type="Proteomes" id="UP001311799">
    <property type="component" value="Unassembled WGS sequence"/>
</dbReference>
<evidence type="ECO:0000313" key="1">
    <source>
        <dbReference type="EMBL" id="KAK6587620.1"/>
    </source>
</evidence>
<sequence length="82" mass="9649">MLTNIGKEQTRKMRKYLHSQYGDKVGIIYHSKSMRKRNNGSSLYLLSWCEINRRSKISGRRKELMAYSKHTASKRVNNLIMG</sequence>
<organism evidence="1 2">
    <name type="scientific">Cryptosporidium xiaoi</name>
    <dbReference type="NCBI Taxonomy" id="659607"/>
    <lineage>
        <taxon>Eukaryota</taxon>
        <taxon>Sar</taxon>
        <taxon>Alveolata</taxon>
        <taxon>Apicomplexa</taxon>
        <taxon>Conoidasida</taxon>
        <taxon>Coccidia</taxon>
        <taxon>Eucoccidiorida</taxon>
        <taxon>Eimeriorina</taxon>
        <taxon>Cryptosporidiidae</taxon>
        <taxon>Cryptosporidium</taxon>
    </lineage>
</organism>
<dbReference type="EMBL" id="JAWDEY010000036">
    <property type="protein sequence ID" value="KAK6587620.1"/>
    <property type="molecule type" value="Genomic_DNA"/>
</dbReference>